<dbReference type="RefSeq" id="XP_033681222.1">
    <property type="nucleotide sequence ID" value="XM_033836141.1"/>
</dbReference>
<protein>
    <submittedName>
        <fullName evidence="1">Uncharacterized protein</fullName>
    </submittedName>
</protein>
<reference evidence="1" key="1">
    <citation type="journal article" date="2020" name="Stud. Mycol.">
        <title>101 Dothideomycetes genomes: a test case for predicting lifestyles and emergence of pathogens.</title>
        <authorList>
            <person name="Haridas S."/>
            <person name="Albert R."/>
            <person name="Binder M."/>
            <person name="Bloem J."/>
            <person name="Labutti K."/>
            <person name="Salamov A."/>
            <person name="Andreopoulos B."/>
            <person name="Baker S."/>
            <person name="Barry K."/>
            <person name="Bills G."/>
            <person name="Bluhm B."/>
            <person name="Cannon C."/>
            <person name="Castanera R."/>
            <person name="Culley D."/>
            <person name="Daum C."/>
            <person name="Ezra D."/>
            <person name="Gonzalez J."/>
            <person name="Henrissat B."/>
            <person name="Kuo A."/>
            <person name="Liang C."/>
            <person name="Lipzen A."/>
            <person name="Lutzoni F."/>
            <person name="Magnuson J."/>
            <person name="Mondo S."/>
            <person name="Nolan M."/>
            <person name="Ohm R."/>
            <person name="Pangilinan J."/>
            <person name="Park H.-J."/>
            <person name="Ramirez L."/>
            <person name="Alfaro M."/>
            <person name="Sun H."/>
            <person name="Tritt A."/>
            <person name="Yoshinaga Y."/>
            <person name="Zwiers L.-H."/>
            <person name="Turgeon B."/>
            <person name="Goodwin S."/>
            <person name="Spatafora J."/>
            <person name="Crous P."/>
            <person name="Grigoriev I."/>
        </authorList>
    </citation>
    <scope>NUCLEOTIDE SEQUENCE</scope>
    <source>
        <strain evidence="1">CBS 122368</strain>
    </source>
</reference>
<organism evidence="1 2">
    <name type="scientific">Trematosphaeria pertusa</name>
    <dbReference type="NCBI Taxonomy" id="390896"/>
    <lineage>
        <taxon>Eukaryota</taxon>
        <taxon>Fungi</taxon>
        <taxon>Dikarya</taxon>
        <taxon>Ascomycota</taxon>
        <taxon>Pezizomycotina</taxon>
        <taxon>Dothideomycetes</taxon>
        <taxon>Pleosporomycetidae</taxon>
        <taxon>Pleosporales</taxon>
        <taxon>Massarineae</taxon>
        <taxon>Trematosphaeriaceae</taxon>
        <taxon>Trematosphaeria</taxon>
    </lineage>
</organism>
<dbReference type="GeneID" id="54589471"/>
<proteinExistence type="predicted"/>
<keyword evidence="2" id="KW-1185">Reference proteome</keyword>
<dbReference type="AlphaFoldDB" id="A0A6A6I809"/>
<dbReference type="EMBL" id="ML987199">
    <property type="protein sequence ID" value="KAF2246218.1"/>
    <property type="molecule type" value="Genomic_DNA"/>
</dbReference>
<dbReference type="Proteomes" id="UP000800094">
    <property type="component" value="Unassembled WGS sequence"/>
</dbReference>
<sequence>MRPRGAFHGWLGVRGSTAITKAMVFETAGGPGNTPDPWNRCRIPPSLSSSPIWGRRLYSKLHKLEHKTRCSPQQLCLKPLFALKYTNKANRMRLHVQQLHATTIQAPERAARPSKQGFVLANAVAEQRNMPYSARPIALKKTPTAQTCEFVNTQAKRTERTTRNRRCIDLLQILRHSAPSYVTGLPSEQGYVSGHIFTRLTDRTGESLFGSSVVSARICGVQGPRAGDQTGLRPSLP</sequence>
<gene>
    <name evidence="1" type="ORF">BU26DRAFT_64758</name>
</gene>
<accession>A0A6A6I809</accession>
<evidence type="ECO:0000313" key="2">
    <source>
        <dbReference type="Proteomes" id="UP000800094"/>
    </source>
</evidence>
<name>A0A6A6I809_9PLEO</name>
<evidence type="ECO:0000313" key="1">
    <source>
        <dbReference type="EMBL" id="KAF2246218.1"/>
    </source>
</evidence>